<evidence type="ECO:0000313" key="6">
    <source>
        <dbReference type="EMBL" id="EXL09157.1"/>
    </source>
</evidence>
<dbReference type="HOGENOM" id="CLU_083238_0_0_5"/>
<evidence type="ECO:0000313" key="9">
    <source>
        <dbReference type="Proteomes" id="UP000294958"/>
    </source>
</evidence>
<evidence type="ECO:0000313" key="7">
    <source>
        <dbReference type="EMBL" id="TDR37583.1"/>
    </source>
</evidence>
<dbReference type="STRING" id="69279.BG36_23020"/>
<feature type="transmembrane region" description="Helical" evidence="5">
    <location>
        <begin position="122"/>
        <end position="138"/>
    </location>
</feature>
<evidence type="ECO:0000313" key="8">
    <source>
        <dbReference type="Proteomes" id="UP000019849"/>
    </source>
</evidence>
<dbReference type="Gene3D" id="1.20.120.1630">
    <property type="match status" value="1"/>
</dbReference>
<feature type="transmembrane region" description="Helical" evidence="5">
    <location>
        <begin position="29"/>
        <end position="48"/>
    </location>
</feature>
<evidence type="ECO:0000256" key="3">
    <source>
        <dbReference type="ARBA" id="ARBA00022989"/>
    </source>
</evidence>
<feature type="transmembrane region" description="Helical" evidence="5">
    <location>
        <begin position="60"/>
        <end position="80"/>
    </location>
</feature>
<comment type="subcellular location">
    <subcellularLocation>
        <location evidence="1">Endomembrane system</location>
        <topology evidence="1">Multi-pass membrane protein</topology>
    </subcellularLocation>
</comment>
<keyword evidence="2 5" id="KW-0812">Transmembrane</keyword>
<proteinExistence type="predicted"/>
<name>A0A011TYC4_9HYPH</name>
<dbReference type="PATRIC" id="fig|69279.3.peg.1529"/>
<reference evidence="6 8" key="1">
    <citation type="submission" date="2014-02" db="EMBL/GenBank/DDBJ databases">
        <title>Aquamicrobium defluvii Genome sequencing.</title>
        <authorList>
            <person name="Wang X."/>
        </authorList>
    </citation>
    <scope>NUCLEOTIDE SEQUENCE [LARGE SCALE GENOMIC DNA]</scope>
    <source>
        <strain evidence="6 8">W13Z1</strain>
    </source>
</reference>
<keyword evidence="9" id="KW-1185">Reference proteome</keyword>
<dbReference type="GO" id="GO:0008168">
    <property type="term" value="F:methyltransferase activity"/>
    <property type="evidence" value="ECO:0007669"/>
    <property type="project" value="UniProtKB-KW"/>
</dbReference>
<keyword evidence="7" id="KW-0489">Methyltransferase</keyword>
<evidence type="ECO:0000256" key="4">
    <source>
        <dbReference type="ARBA" id="ARBA00023136"/>
    </source>
</evidence>
<evidence type="ECO:0000256" key="2">
    <source>
        <dbReference type="ARBA" id="ARBA00022692"/>
    </source>
</evidence>
<evidence type="ECO:0000256" key="5">
    <source>
        <dbReference type="SAM" id="Phobius"/>
    </source>
</evidence>
<dbReference type="Pfam" id="PF04191">
    <property type="entry name" value="PEMT"/>
    <property type="match status" value="1"/>
</dbReference>
<dbReference type="Proteomes" id="UP000019849">
    <property type="component" value="Unassembled WGS sequence"/>
</dbReference>
<gene>
    <name evidence="6" type="ORF">BG36_23020</name>
    <name evidence="7" type="ORF">DES43_102129</name>
</gene>
<keyword evidence="3 5" id="KW-1133">Transmembrane helix</keyword>
<sequence length="218" mass="23744">MGEGAAHTPQDAAPGGPGLSSYQRMRRRVLALLVVLLCSLLLFGQSVFPPETVVHETIEMFGVLLIFLGIVGRLWATLYIGGRKSAEVVTGGPYSITRNPLYVFSTLAAAGVGAQMGSLTAMFGFAFLCVFAFHFVILREERFLRQELGAPYEAYLARVPRFIPDLSLYHEGDTGSFRPRLLKTTLLDGLVFLLAMPVFESIDGAQMAGILPVLFTVP</sequence>
<dbReference type="GO" id="GO:0012505">
    <property type="term" value="C:endomembrane system"/>
    <property type="evidence" value="ECO:0007669"/>
    <property type="project" value="UniProtKB-SubCell"/>
</dbReference>
<keyword evidence="4 5" id="KW-0472">Membrane</keyword>
<feature type="transmembrane region" description="Helical" evidence="5">
    <location>
        <begin position="100"/>
        <end position="116"/>
    </location>
</feature>
<reference evidence="7 9" key="2">
    <citation type="submission" date="2019-03" db="EMBL/GenBank/DDBJ databases">
        <title>Genomic Encyclopedia of Type Strains, Phase IV (KMG-IV): sequencing the most valuable type-strain genomes for metagenomic binning, comparative biology and taxonomic classification.</title>
        <authorList>
            <person name="Goeker M."/>
        </authorList>
    </citation>
    <scope>NUCLEOTIDE SEQUENCE [LARGE SCALE GENOMIC DNA]</scope>
    <source>
        <strain evidence="7 9">DSM 11603</strain>
    </source>
</reference>
<organism evidence="6 8">
    <name type="scientific">Aquamicrobium defluvii</name>
    <dbReference type="NCBI Taxonomy" id="69279"/>
    <lineage>
        <taxon>Bacteria</taxon>
        <taxon>Pseudomonadati</taxon>
        <taxon>Pseudomonadota</taxon>
        <taxon>Alphaproteobacteria</taxon>
        <taxon>Hyphomicrobiales</taxon>
        <taxon>Phyllobacteriaceae</taxon>
        <taxon>Aquamicrobium</taxon>
    </lineage>
</organism>
<dbReference type="InterPro" id="IPR007318">
    <property type="entry name" value="Phopholipid_MeTrfase"/>
</dbReference>
<dbReference type="AlphaFoldDB" id="A0A011TYC4"/>
<accession>A0A011TYC4</accession>
<dbReference type="Proteomes" id="UP000294958">
    <property type="component" value="Unassembled WGS sequence"/>
</dbReference>
<dbReference type="OrthoDB" id="7210610at2"/>
<dbReference type="PANTHER" id="PTHR12714:SF9">
    <property type="entry name" value="PROTEIN-S-ISOPRENYLCYSTEINE O-METHYLTRANSFERASE"/>
    <property type="match status" value="1"/>
</dbReference>
<comment type="caution">
    <text evidence="6">The sequence shown here is derived from an EMBL/GenBank/DDBJ whole genome shotgun (WGS) entry which is preliminary data.</text>
</comment>
<protein>
    <submittedName>
        <fullName evidence="7">Protein-S-isoprenylcysteine O-methyltransferase Ste14</fullName>
    </submittedName>
    <submittedName>
        <fullName evidence="6">Sodium:proton antiporter</fullName>
    </submittedName>
</protein>
<dbReference type="GO" id="GO:0032259">
    <property type="term" value="P:methylation"/>
    <property type="evidence" value="ECO:0007669"/>
    <property type="project" value="UniProtKB-KW"/>
</dbReference>
<dbReference type="RefSeq" id="WP_035025167.1">
    <property type="nucleotide sequence ID" value="NZ_KK073882.1"/>
</dbReference>
<dbReference type="PANTHER" id="PTHR12714">
    <property type="entry name" value="PROTEIN-S ISOPRENYLCYSTEINE O-METHYLTRANSFERASE"/>
    <property type="match status" value="1"/>
</dbReference>
<keyword evidence="7" id="KW-0808">Transferase</keyword>
<dbReference type="EMBL" id="JENY01000008">
    <property type="protein sequence ID" value="EXL09157.1"/>
    <property type="molecule type" value="Genomic_DNA"/>
</dbReference>
<dbReference type="EMBL" id="SNZF01000002">
    <property type="protein sequence ID" value="TDR37583.1"/>
    <property type="molecule type" value="Genomic_DNA"/>
</dbReference>
<dbReference type="eggNOG" id="COG2020">
    <property type="taxonomic scope" value="Bacteria"/>
</dbReference>
<evidence type="ECO:0000256" key="1">
    <source>
        <dbReference type="ARBA" id="ARBA00004127"/>
    </source>
</evidence>